<organism evidence="1 2">
    <name type="scientific">candidate division WOR-3 bacterium</name>
    <dbReference type="NCBI Taxonomy" id="2052148"/>
    <lineage>
        <taxon>Bacteria</taxon>
        <taxon>Bacteria division WOR-3</taxon>
    </lineage>
</organism>
<dbReference type="Proteomes" id="UP000779900">
    <property type="component" value="Unassembled WGS sequence"/>
</dbReference>
<protein>
    <submittedName>
        <fullName evidence="1">DUF4249 family protein</fullName>
    </submittedName>
</protein>
<dbReference type="AlphaFoldDB" id="A0A938BQK0"/>
<comment type="caution">
    <text evidence="1">The sequence shown here is derived from an EMBL/GenBank/DDBJ whole genome shotgun (WGS) entry which is preliminary data.</text>
</comment>
<dbReference type="PROSITE" id="PS51257">
    <property type="entry name" value="PROKAR_LIPOPROTEIN"/>
    <property type="match status" value="1"/>
</dbReference>
<name>A0A938BQK0_UNCW3</name>
<reference evidence="1" key="1">
    <citation type="submission" date="2019-03" db="EMBL/GenBank/DDBJ databases">
        <title>Lake Tanganyika Metagenome-Assembled Genomes (MAGs).</title>
        <authorList>
            <person name="Tran P."/>
        </authorList>
    </citation>
    <scope>NUCLEOTIDE SEQUENCE</scope>
    <source>
        <strain evidence="1">K_DeepCast_150m_m2_040</strain>
    </source>
</reference>
<evidence type="ECO:0000313" key="2">
    <source>
        <dbReference type="Proteomes" id="UP000779900"/>
    </source>
</evidence>
<sequence length="263" mass="28899">MKRIADQMCCHSGGRAAALALVLALLFGCDGGPDGQFVPELAVHAQLRVGATAASVQVNRTYGLDEQFDSTFAGADVWLFRAADSFRLPWADRDRYAFDWTGSAPAIGPDETIRLRVTRAGFDTVNASTITPCDFTILYPEDGDTVTLADSIGWSRCPGAKGYYLSRRFEQQRQEFVFDLVIANDSLGDDYDSLKVNIPHLAFLYGDTAVSQRLSVYAVDSNYFYWVDGGGGQYVNRVTGGVGVFGSAVRRDLQLYLRRDTLP</sequence>
<evidence type="ECO:0000313" key="1">
    <source>
        <dbReference type="EMBL" id="MBM3332246.1"/>
    </source>
</evidence>
<proteinExistence type="predicted"/>
<dbReference type="EMBL" id="VGIR01000069">
    <property type="protein sequence ID" value="MBM3332246.1"/>
    <property type="molecule type" value="Genomic_DNA"/>
</dbReference>
<accession>A0A938BQK0</accession>
<gene>
    <name evidence="1" type="ORF">FJY68_10440</name>
</gene>